<dbReference type="AlphaFoldDB" id="A0A2V0QNJ8"/>
<protein>
    <submittedName>
        <fullName evidence="1">Quinolinate synthase</fullName>
    </submittedName>
</protein>
<evidence type="ECO:0000313" key="1">
    <source>
        <dbReference type="EMBL" id="GBH10802.1"/>
    </source>
</evidence>
<proteinExistence type="predicted"/>
<evidence type="ECO:0000313" key="2">
    <source>
        <dbReference type="Proteomes" id="UP000247480"/>
    </source>
</evidence>
<accession>A0A2V0QNJ8</accession>
<name>A0A2V0QNJ8_PSESF</name>
<organism evidence="1 2">
    <name type="scientific">Pseudomonas syringae pv. actinidiae</name>
    <dbReference type="NCBI Taxonomy" id="103796"/>
    <lineage>
        <taxon>Bacteria</taxon>
        <taxon>Pseudomonadati</taxon>
        <taxon>Pseudomonadota</taxon>
        <taxon>Gammaproteobacteria</taxon>
        <taxon>Pseudomonadales</taxon>
        <taxon>Pseudomonadaceae</taxon>
        <taxon>Pseudomonas</taxon>
        <taxon>Pseudomonas syringae</taxon>
    </lineage>
</organism>
<dbReference type="Proteomes" id="UP000247480">
    <property type="component" value="Unassembled WGS sequence"/>
</dbReference>
<gene>
    <name evidence="1" type="ORF">KPSA1_04227</name>
</gene>
<dbReference type="EMBL" id="BGJZ01000201">
    <property type="protein sequence ID" value="GBH10802.1"/>
    <property type="molecule type" value="Genomic_DNA"/>
</dbReference>
<sequence length="127" mass="13954">MGRPCSTPSGLPCRTAFSAMTASSRARSKQVAAKALIFGFRLSMRSIQASSNSTGDSCLLPISDRNSVADLPRSSDGFCMECSSLDCTNRTAYRARRLRLDTYSALLRSQYRTQSVQNCIPTRAWAR</sequence>
<reference evidence="1 2" key="1">
    <citation type="submission" date="2018-04" db="EMBL/GenBank/DDBJ databases">
        <title>Draft genome sequence of Pseudomonas syringae pv. actinidiae biovar 1 strains isolated from kiwifruit in Kagawa prefecture.</title>
        <authorList>
            <person name="Tabuchi M."/>
            <person name="Saito M."/>
            <person name="Fujiwara S."/>
            <person name="Sasa N."/>
            <person name="Akimitsu K."/>
            <person name="Gomi K."/>
            <person name="Konishi-Sugita S."/>
            <person name="Hamano K."/>
            <person name="Kataoka I."/>
        </authorList>
    </citation>
    <scope>NUCLEOTIDE SEQUENCE [LARGE SCALE GENOMIC DNA]</scope>
    <source>
        <strain evidence="1 2">MAFF212206</strain>
    </source>
</reference>
<comment type="caution">
    <text evidence="1">The sequence shown here is derived from an EMBL/GenBank/DDBJ whole genome shotgun (WGS) entry which is preliminary data.</text>
</comment>